<name>A0A8J3Z002_9ACTN</name>
<keyword evidence="2" id="KW-1185">Reference proteome</keyword>
<dbReference type="AlphaFoldDB" id="A0A8J3Z002"/>
<evidence type="ECO:0000313" key="1">
    <source>
        <dbReference type="EMBL" id="GIJ53808.1"/>
    </source>
</evidence>
<dbReference type="RefSeq" id="WP_203988300.1">
    <property type="nucleotide sequence ID" value="NZ_BOPG01000009.1"/>
</dbReference>
<accession>A0A8J3Z002</accession>
<sequence>MSGSSPSIVDGFTATAVVAGLAALSVSTAAATSVVRRERSYHPRAHASRFDGCRNPLGRALRYGCAGLSVGVQVGPRGRIHVVDTGEPLSRLVLDPLHARVRAKGRVYGDDARFQPFTVVLEAAEGVAPSHVVDVLDDELAGYTDMLSRCVAGTVQPGPVLVALAAAPRAILDARHNRLYFGEGTLADVDRRVATSSVPLVGEHVAWRFGWDGREEMPAEERHVLTTLVRQAHAEGKRVRIFGVPETRRAVRQAFWRELHDAGTDLVGAREVGALRRFLRGRPAHR</sequence>
<evidence type="ECO:0000313" key="2">
    <source>
        <dbReference type="Proteomes" id="UP000612585"/>
    </source>
</evidence>
<reference evidence="1" key="1">
    <citation type="submission" date="2021-01" db="EMBL/GenBank/DDBJ databases">
        <title>Whole genome shotgun sequence of Virgisporangium aurantiacum NBRC 16421.</title>
        <authorList>
            <person name="Komaki H."/>
            <person name="Tamura T."/>
        </authorList>
    </citation>
    <scope>NUCLEOTIDE SEQUENCE</scope>
    <source>
        <strain evidence="1">NBRC 16421</strain>
    </source>
</reference>
<proteinExistence type="predicted"/>
<organism evidence="1 2">
    <name type="scientific">Virgisporangium aurantiacum</name>
    <dbReference type="NCBI Taxonomy" id="175570"/>
    <lineage>
        <taxon>Bacteria</taxon>
        <taxon>Bacillati</taxon>
        <taxon>Actinomycetota</taxon>
        <taxon>Actinomycetes</taxon>
        <taxon>Micromonosporales</taxon>
        <taxon>Micromonosporaceae</taxon>
        <taxon>Virgisporangium</taxon>
    </lineage>
</organism>
<dbReference type="Proteomes" id="UP000612585">
    <property type="component" value="Unassembled WGS sequence"/>
</dbReference>
<comment type="caution">
    <text evidence="1">The sequence shown here is derived from an EMBL/GenBank/DDBJ whole genome shotgun (WGS) entry which is preliminary data.</text>
</comment>
<gene>
    <name evidence="1" type="ORF">Vau01_013240</name>
</gene>
<protein>
    <submittedName>
        <fullName evidence="1">Uncharacterized protein</fullName>
    </submittedName>
</protein>
<dbReference type="EMBL" id="BOPG01000009">
    <property type="protein sequence ID" value="GIJ53808.1"/>
    <property type="molecule type" value="Genomic_DNA"/>
</dbReference>